<feature type="domain" description="YDG" evidence="1">
    <location>
        <begin position="305"/>
        <end position="373"/>
    </location>
</feature>
<evidence type="ECO:0000313" key="3">
    <source>
        <dbReference type="Proteomes" id="UP000683246"/>
    </source>
</evidence>
<dbReference type="InterPro" id="IPR011050">
    <property type="entry name" value="Pectin_lyase_fold/virulence"/>
</dbReference>
<protein>
    <recommendedName>
        <fullName evidence="1">YDG domain-containing protein</fullName>
    </recommendedName>
</protein>
<dbReference type="Gene3D" id="2.160.20.10">
    <property type="entry name" value="Single-stranded right-handed beta-helix, Pectin lyase-like"/>
    <property type="match status" value="1"/>
</dbReference>
<evidence type="ECO:0000313" key="2">
    <source>
        <dbReference type="EMBL" id="QUI25413.1"/>
    </source>
</evidence>
<name>A0A8J8MQ73_9FIRM</name>
<keyword evidence="3" id="KW-1185">Reference proteome</keyword>
<accession>A0A8J8MQ73</accession>
<dbReference type="Proteomes" id="UP000683246">
    <property type="component" value="Chromosome"/>
</dbReference>
<gene>
    <name evidence="2" type="ORF">HZI73_25320</name>
</gene>
<dbReference type="AlphaFoldDB" id="A0A8J8MQ73"/>
<evidence type="ECO:0000259" key="1">
    <source>
        <dbReference type="Pfam" id="PF18657"/>
    </source>
</evidence>
<dbReference type="Pfam" id="PF18657">
    <property type="entry name" value="YDG"/>
    <property type="match status" value="2"/>
</dbReference>
<dbReference type="KEGG" id="vpy:HZI73_25320"/>
<dbReference type="SUPFAM" id="SSF51126">
    <property type="entry name" value="Pectin lyase-like"/>
    <property type="match status" value="1"/>
</dbReference>
<organism evidence="2 3">
    <name type="scientific">Vallitalea pronyensis</name>
    <dbReference type="NCBI Taxonomy" id="1348613"/>
    <lineage>
        <taxon>Bacteria</taxon>
        <taxon>Bacillati</taxon>
        <taxon>Bacillota</taxon>
        <taxon>Clostridia</taxon>
        <taxon>Lachnospirales</taxon>
        <taxon>Vallitaleaceae</taxon>
        <taxon>Vallitalea</taxon>
    </lineage>
</organism>
<sequence length="917" mass="100262">MKSKSVTSILICLLMLVNLAVGNWLTVSAEETVHSNPSIAAYAYQREFIEDFSELTTSGLGTYASAAIPGFTWTLEGKANGITGTGLAYADPAFGTSVSLPSDPDSANNGVLISDTISNGLSKLSFSYGTGKWGSGKDRKFSVYINDVEIGAEQFDRVIAVPTRVYTYTWEASDEMPQFEGDVVIKFIGESNSYTQGNGKVVYPNIMIDDIHWTIAVDYDPYVEMTGVPVVGNTLTSNAFHVNDEDVVSYKWIACNGTEEVVVSEEKDFTITDNCVGKTLKVVMTVNGVDYVSPSTYTVIESVKDITVTFDAYERNYDGTDVADLVAHIEGIDSTDNVQLSYTTQFADKAVGENKTLSIKDILITGTDSYKYQAVFPEHIQGTINPVTITATVKGINKVYDGETNARVSFVFDGVVTGDQVSANYNALFDSPEIGEGKTVYVTNITLSGRDAGNYLYEIEECTVTANITLEAESRTPGIGDTGATFDLSKLDPKYPQMEEWIKAGVEGGIPVSDSWALNKAKLTTDLLEKPEAVPSRSYTIGFEAKDAKVHGQVADTALQGATKSDDIQSKIDEVAAAGGGIITLENGYYYLDKPIFIPSNIVLRGEEAGKVILYVAANDAMLDPYRGHAVLFATMDGDTVVGSENAGLENLVFEGCLGKPREDWNDHALVEVDTNTSILLFDKTTHNCWLHTVSVINGYRQTVNCSGYNNTFSNVYSNGAFNKGGGGAAYFIIAGHNNLMTGCLVTHLRHFSIQAGTAEYNVVYDNVFRQEVSFHHKDLGNNLIENNEIYLPGPNDEIERTGKYSSLGYPEYYDFPILDGTDSVFSSRGIRDGYVAIMGPWSIQHQISEELNYILNNRVTQNNQSIKHPWSEENIVYVGPFYVKPADKYTNFVPKDEYPAPIGGTFYPVVIEDTSD</sequence>
<feature type="domain" description="YDG" evidence="1">
    <location>
        <begin position="386"/>
        <end position="456"/>
    </location>
</feature>
<dbReference type="RefSeq" id="WP_212696118.1">
    <property type="nucleotide sequence ID" value="NZ_CP058649.1"/>
</dbReference>
<dbReference type="InterPro" id="IPR041248">
    <property type="entry name" value="YDG"/>
</dbReference>
<dbReference type="Gene3D" id="2.60.40.2700">
    <property type="match status" value="1"/>
</dbReference>
<proteinExistence type="predicted"/>
<dbReference type="EMBL" id="CP058649">
    <property type="protein sequence ID" value="QUI25413.1"/>
    <property type="molecule type" value="Genomic_DNA"/>
</dbReference>
<reference evidence="2" key="1">
    <citation type="submission" date="2020-07" db="EMBL/GenBank/DDBJ databases">
        <title>Vallitalea pronyensis genome.</title>
        <authorList>
            <person name="Postec A."/>
        </authorList>
    </citation>
    <scope>NUCLEOTIDE SEQUENCE</scope>
    <source>
        <strain evidence="2">FatNI3</strain>
    </source>
</reference>
<dbReference type="InterPro" id="IPR012334">
    <property type="entry name" value="Pectin_lyas_fold"/>
</dbReference>